<protein>
    <submittedName>
        <fullName evidence="6">HTH-type transcriptional regulator LeuO</fullName>
    </submittedName>
</protein>
<dbReference type="InterPro" id="IPR000847">
    <property type="entry name" value="LysR_HTH_N"/>
</dbReference>
<reference evidence="6 7" key="1">
    <citation type="submission" date="2018-12" db="EMBL/GenBank/DDBJ databases">
        <authorList>
            <consortium name="Pathogen Informatics"/>
        </authorList>
    </citation>
    <scope>NUCLEOTIDE SEQUENCE [LARGE SCALE GENOMIC DNA]</scope>
    <source>
        <strain evidence="6 7">NCTC9419</strain>
    </source>
</reference>
<comment type="similarity">
    <text evidence="1">Belongs to the LysR transcriptional regulatory family.</text>
</comment>
<evidence type="ECO:0000313" key="7">
    <source>
        <dbReference type="Proteomes" id="UP000271603"/>
    </source>
</evidence>
<evidence type="ECO:0000256" key="4">
    <source>
        <dbReference type="ARBA" id="ARBA00023163"/>
    </source>
</evidence>
<evidence type="ECO:0000256" key="3">
    <source>
        <dbReference type="ARBA" id="ARBA00023125"/>
    </source>
</evidence>
<dbReference type="PRINTS" id="PR00039">
    <property type="entry name" value="HTHLYSR"/>
</dbReference>
<dbReference type="NCBIfam" id="NF007063">
    <property type="entry name" value="PRK09508.1"/>
    <property type="match status" value="1"/>
</dbReference>
<keyword evidence="4" id="KW-0804">Transcription</keyword>
<keyword evidence="2" id="KW-0805">Transcription regulation</keyword>
<evidence type="ECO:0000256" key="2">
    <source>
        <dbReference type="ARBA" id="ARBA00023015"/>
    </source>
</evidence>
<evidence type="ECO:0000313" key="6">
    <source>
        <dbReference type="EMBL" id="VEA71818.1"/>
    </source>
</evidence>
<dbReference type="InterPro" id="IPR036390">
    <property type="entry name" value="WH_DNA-bd_sf"/>
</dbReference>
<dbReference type="InterPro" id="IPR036388">
    <property type="entry name" value="WH-like_DNA-bd_sf"/>
</dbReference>
<dbReference type="AlphaFoldDB" id="A0A140F167"/>
<dbReference type="GO" id="GO:0003700">
    <property type="term" value="F:DNA-binding transcription factor activity"/>
    <property type="evidence" value="ECO:0007669"/>
    <property type="project" value="InterPro"/>
</dbReference>
<dbReference type="Gene3D" id="1.10.10.10">
    <property type="entry name" value="Winged helix-like DNA-binding domain superfamily/Winged helix DNA-binding domain"/>
    <property type="match status" value="1"/>
</dbReference>
<feature type="domain" description="HTH lysR-type" evidence="5">
    <location>
        <begin position="22"/>
        <end position="79"/>
    </location>
</feature>
<proteinExistence type="inferred from homology"/>
<dbReference type="Pfam" id="PF00126">
    <property type="entry name" value="HTH_1"/>
    <property type="match status" value="1"/>
</dbReference>
<dbReference type="Pfam" id="PF03466">
    <property type="entry name" value="LysR_substrate"/>
    <property type="match status" value="1"/>
</dbReference>
<dbReference type="InterPro" id="IPR050389">
    <property type="entry name" value="LysR-type_TF"/>
</dbReference>
<accession>A0A140F167</accession>
<dbReference type="Gene3D" id="3.40.190.10">
    <property type="entry name" value="Periplasmic binding protein-like II"/>
    <property type="match status" value="2"/>
</dbReference>
<dbReference type="SUPFAM" id="SSF46785">
    <property type="entry name" value="Winged helix' DNA-binding domain"/>
    <property type="match status" value="1"/>
</dbReference>
<evidence type="ECO:0000256" key="1">
    <source>
        <dbReference type="ARBA" id="ARBA00009437"/>
    </source>
</evidence>
<sequence>MSGYDSGNVLGKEGGDIHLRSVDLNLLTVFDAVMQMQNITRAANVLGMSQPAVSNAVARLKVMFNDELFVRFGRGIQPTMRARQLFGPIRQALQLVQNELPGAGFDALTSERIFPISICSPLDLRLTAKVINSVKEMAPHVRLQIKSYLNNNIEHQLRYQEMEFVIGYTHFEHSEFKRHALFDDELVVVAAQAHPRIINGVTREQLMQEQHAVVSLERFCSFSRPHYIEDAMQRIVSQQCTDLYSVMNLVSRTDMLAIAPRWFAQQYASSLQLKLLALPLDKKQVTCYLSWHESAERDKGHQWMKSVLSESEVLR</sequence>
<dbReference type="Proteomes" id="UP000271603">
    <property type="component" value="Chromosome"/>
</dbReference>
<keyword evidence="3" id="KW-0238">DNA-binding</keyword>
<gene>
    <name evidence="6" type="primary">leuO_1</name>
    <name evidence="6" type="ORF">NCTC9419_03392</name>
</gene>
<evidence type="ECO:0000259" key="5">
    <source>
        <dbReference type="PROSITE" id="PS50931"/>
    </source>
</evidence>
<dbReference type="KEGG" id="srz:AXX16_4402"/>
<dbReference type="CDD" id="cd08466">
    <property type="entry name" value="PBP2_LeuO"/>
    <property type="match status" value="1"/>
</dbReference>
<name>A0A140F167_SERRU</name>
<dbReference type="GO" id="GO:0003677">
    <property type="term" value="F:DNA binding"/>
    <property type="evidence" value="ECO:0007669"/>
    <property type="project" value="UniProtKB-KW"/>
</dbReference>
<organism evidence="6 7">
    <name type="scientific">Serratia rubidaea</name>
    <name type="common">Serratia marinorubra</name>
    <dbReference type="NCBI Taxonomy" id="61652"/>
    <lineage>
        <taxon>Bacteria</taxon>
        <taxon>Pseudomonadati</taxon>
        <taxon>Pseudomonadota</taxon>
        <taxon>Gammaproteobacteria</taxon>
        <taxon>Enterobacterales</taxon>
        <taxon>Yersiniaceae</taxon>
        <taxon>Serratia</taxon>
    </lineage>
</organism>
<dbReference type="EMBL" id="LR134155">
    <property type="protein sequence ID" value="VEA71818.1"/>
    <property type="molecule type" value="Genomic_DNA"/>
</dbReference>
<dbReference type="PROSITE" id="PS50931">
    <property type="entry name" value="HTH_LYSR"/>
    <property type="match status" value="1"/>
</dbReference>
<dbReference type="PANTHER" id="PTHR30118:SF6">
    <property type="entry name" value="HTH-TYPE TRANSCRIPTIONAL REGULATOR LEUO"/>
    <property type="match status" value="1"/>
</dbReference>
<dbReference type="SUPFAM" id="SSF53850">
    <property type="entry name" value="Periplasmic binding protein-like II"/>
    <property type="match status" value="1"/>
</dbReference>
<dbReference type="PANTHER" id="PTHR30118">
    <property type="entry name" value="HTH-TYPE TRANSCRIPTIONAL REGULATOR LEUO-RELATED"/>
    <property type="match status" value="1"/>
</dbReference>
<dbReference type="RefSeq" id="WP_061324987.1">
    <property type="nucleotide sequence ID" value="NZ_CBIFXG010000012.1"/>
</dbReference>
<dbReference type="InterPro" id="IPR005119">
    <property type="entry name" value="LysR_subst-bd"/>
</dbReference>